<dbReference type="GO" id="GO:0045540">
    <property type="term" value="P:regulation of cholesterol biosynthetic process"/>
    <property type="evidence" value="ECO:0007669"/>
    <property type="project" value="TreeGrafter"/>
</dbReference>
<organism evidence="25 26">
    <name type="scientific">Oedothorax gibbosus</name>
    <dbReference type="NCBI Taxonomy" id="931172"/>
    <lineage>
        <taxon>Eukaryota</taxon>
        <taxon>Metazoa</taxon>
        <taxon>Ecdysozoa</taxon>
        <taxon>Arthropoda</taxon>
        <taxon>Chelicerata</taxon>
        <taxon>Arachnida</taxon>
        <taxon>Araneae</taxon>
        <taxon>Araneomorphae</taxon>
        <taxon>Entelegynae</taxon>
        <taxon>Araneoidea</taxon>
        <taxon>Linyphiidae</taxon>
        <taxon>Erigoninae</taxon>
        <taxon>Oedothorax</taxon>
    </lineage>
</organism>
<keyword evidence="11 23" id="KW-1133">Transmembrane helix</keyword>
<evidence type="ECO:0000256" key="16">
    <source>
        <dbReference type="ARBA" id="ARBA00023166"/>
    </source>
</evidence>
<keyword evidence="8 23" id="KW-0812">Transmembrane</keyword>
<evidence type="ECO:0000256" key="21">
    <source>
        <dbReference type="PROSITE-ProRule" id="PRU00221"/>
    </source>
</evidence>
<feature type="transmembrane region" description="Helical" evidence="23">
    <location>
        <begin position="344"/>
        <end position="363"/>
    </location>
</feature>
<proteinExistence type="inferred from homology"/>
<keyword evidence="6" id="KW-0153">Cholesterol metabolism</keyword>
<dbReference type="PANTHER" id="PTHR46378:SF1">
    <property type="entry name" value="STEROL REGULATORY ELEMENT-BINDING PROTEIN CLEAVAGE-ACTIVATING PROTEIN"/>
    <property type="match status" value="1"/>
</dbReference>
<evidence type="ECO:0000256" key="22">
    <source>
        <dbReference type="SAM" id="MobiDB-lite"/>
    </source>
</evidence>
<keyword evidence="18" id="KW-0753">Steroid metabolism</keyword>
<gene>
    <name evidence="25" type="ORF">JTE90_013751</name>
</gene>
<evidence type="ECO:0000313" key="25">
    <source>
        <dbReference type="EMBL" id="KAG8189219.1"/>
    </source>
</evidence>
<evidence type="ECO:0000259" key="24">
    <source>
        <dbReference type="PROSITE" id="PS50156"/>
    </source>
</evidence>
<dbReference type="InterPro" id="IPR001680">
    <property type="entry name" value="WD40_rpt"/>
</dbReference>
<keyword evidence="26" id="KW-1185">Reference proteome</keyword>
<evidence type="ECO:0000313" key="26">
    <source>
        <dbReference type="Proteomes" id="UP000827092"/>
    </source>
</evidence>
<keyword evidence="10" id="KW-0256">Endoplasmic reticulum</keyword>
<evidence type="ECO:0000256" key="23">
    <source>
        <dbReference type="SAM" id="Phobius"/>
    </source>
</evidence>
<dbReference type="Gene3D" id="1.20.1640.10">
    <property type="entry name" value="Multidrug efflux transporter AcrB transmembrane domain"/>
    <property type="match status" value="1"/>
</dbReference>
<evidence type="ECO:0000256" key="11">
    <source>
        <dbReference type="ARBA" id="ARBA00022989"/>
    </source>
</evidence>
<dbReference type="GO" id="GO:0005789">
    <property type="term" value="C:endoplasmic reticulum membrane"/>
    <property type="evidence" value="ECO:0007669"/>
    <property type="project" value="UniProtKB-SubCell"/>
</dbReference>
<dbReference type="SUPFAM" id="SSF50978">
    <property type="entry name" value="WD40 repeat-like"/>
    <property type="match status" value="1"/>
</dbReference>
<comment type="subcellular location">
    <subcellularLocation>
        <location evidence="2">Cytoplasmic vesicle</location>
        <location evidence="2">COPII-coated vesicle membrane</location>
        <topology evidence="2">Multi-pass membrane protein</topology>
    </subcellularLocation>
    <subcellularLocation>
        <location evidence="1">Endoplasmic reticulum membrane</location>
        <topology evidence="1">Multi-pass membrane protein</topology>
    </subcellularLocation>
    <subcellularLocation>
        <location evidence="3">Golgi apparatus membrane</location>
        <topology evidence="3">Multi-pass membrane protein</topology>
    </subcellularLocation>
</comment>
<dbReference type="SUPFAM" id="SSF82866">
    <property type="entry name" value="Multidrug efflux transporter AcrB transmembrane domain"/>
    <property type="match status" value="1"/>
</dbReference>
<comment type="caution">
    <text evidence="25">The sequence shown here is derived from an EMBL/GenBank/DDBJ whole genome shotgun (WGS) entry which is preliminary data.</text>
</comment>
<feature type="region of interest" description="Disordered" evidence="22">
    <location>
        <begin position="939"/>
        <end position="964"/>
    </location>
</feature>
<evidence type="ECO:0000256" key="2">
    <source>
        <dbReference type="ARBA" id="ARBA00004557"/>
    </source>
</evidence>
<dbReference type="PROSITE" id="PS50156">
    <property type="entry name" value="SSD"/>
    <property type="match status" value="1"/>
</dbReference>
<accession>A0AAV6UZY4</accession>
<name>A0AAV6UZY4_9ARAC</name>
<evidence type="ECO:0000256" key="20">
    <source>
        <dbReference type="ARBA" id="ARBA00045958"/>
    </source>
</evidence>
<feature type="transmembrane region" description="Helical" evidence="23">
    <location>
        <begin position="413"/>
        <end position="437"/>
    </location>
</feature>
<evidence type="ECO:0000256" key="19">
    <source>
        <dbReference type="ARBA" id="ARBA00023329"/>
    </source>
</evidence>
<keyword evidence="15 23" id="KW-0472">Membrane</keyword>
<dbReference type="EMBL" id="JAFNEN010000219">
    <property type="protein sequence ID" value="KAG8189219.1"/>
    <property type="molecule type" value="Genomic_DNA"/>
</dbReference>
<evidence type="ECO:0000256" key="8">
    <source>
        <dbReference type="ARBA" id="ARBA00022692"/>
    </source>
</evidence>
<evidence type="ECO:0000256" key="9">
    <source>
        <dbReference type="ARBA" id="ARBA00022737"/>
    </source>
</evidence>
<dbReference type="SUPFAM" id="SSF50952">
    <property type="entry name" value="Soluble quinoprotein glucose dehydrogenase"/>
    <property type="match status" value="1"/>
</dbReference>
<keyword evidence="13" id="KW-0443">Lipid metabolism</keyword>
<sequence>MQSYLLFASNLLQLRGGCKMKQPNFIYELSTFSNIPNKQYIKKPVNLLMDSTIRTKSYSTGIHDKVARIYYSHGLFCASHPYSVIFVTLAVFILCCYPLLFLPLLGSSLQQFTTPVKDFLPPGVNLENEDNYKFSGPRWFEGPPVGYIQQIVVKSAVSPWTSDLILMDAFRGPISTAFHIKEILTNYQIDHGTINQTSLGNLCLQVSEPIDKLAYDVLPHYDCLMISPSSIWQNDINKFKDDPDIIKTIFTRKDSTVDLSSFRDILFGVPFKETGIKKLFLRNRPRIITYAFTIAFKKYNANYLKGLSDHFKSRYSMHPYPENVTFKFEDSDIVHIQFQDLHTLVEFVPLAIAYVVLFLYIYFSVYKIELVKSKWALAISAVMTVVMSLLMSVGLCLWFGLNPTLSGSEILPYLIVVIGLENMLVLTKSVVSTPVHLDVKLRVAQGLSKEGWSITKNLLTELALLTVAFLTFVPKIQEFCLFAVVGLLTDFFLQLVFFATFLSVDIRRLEVTDLQRNCIREVTSLRGNQSGRSQEDQNLRHSQPRLIPINGGYSNSLKSTSYSTKVFAPPATPMLVKLPKRMKFIYFWARTRMVQRGLMVCLVMWIFLLVYSSGIVDKYTGSSSLVNNQVISPLLTSISRKLNSTLPASIEVPENKAWNCSEQIAKEFARNIDLRLKHQNLNVWQSFYSQHWNSLFGYYNISLSGRFISILPPMHISVAVDPSTVTELRNPNDENSRKSYWQFVSSGEIKDGDIEELLSRDLPYHPSSPAEVAIAIALAVPSLLFFIYLMVVLYRCMCSKHYAEWRSSWKNSSGDPNRTGYSESAADANLVMETFPLKLCGHKQDLEYICSDDDVIVSSCLDGNINVWDSLSGECLTSIRRLRAGRNRNRSPNFKNTESFSSDSTYSSSPQSDNGDAMFHKSCHLSSYQRSPISPEANTSFPKQFTFDKGQPSTESNTASNQRYDFSRFATTEEDLINETFDPESGHACHDDSRDYSQQDNCDSAFKGAKIVHSSLPHQAIWSMDHFGPCIAVGCKDGRIEVWNAFSGVLEYLYEESKSGITSLCLSADRLVAGRVSGLLDFFSIERFIIDTLPSQLQYAGHQVVDSHIITYSESFRCSWLQNVKAHSLTVSALILDGGLVVSGGYDRLIKVFRCDSSVCIYTLHGHTAPISVLNIDQFLPSSAASGCQDGLICMWDLMTGTCMYSLNGHHGAVTTLLSTDIYMISQGTDNLICIWEKSQGHLLHSIAQDFNLHCNLMLLTNNIMVTTKEDNLVLWDVNHGEALRMIMVGSGDHSVYIRLLRLSGQSVVCDYGPQIFIINFPAISDKSE</sequence>
<evidence type="ECO:0000256" key="14">
    <source>
        <dbReference type="ARBA" id="ARBA00023121"/>
    </source>
</evidence>
<evidence type="ECO:0000256" key="10">
    <source>
        <dbReference type="ARBA" id="ARBA00022824"/>
    </source>
</evidence>
<keyword evidence="12" id="KW-0333">Golgi apparatus</keyword>
<keyword evidence="9" id="KW-0677">Repeat</keyword>
<keyword evidence="7 21" id="KW-0853">WD repeat</keyword>
<evidence type="ECO:0000256" key="18">
    <source>
        <dbReference type="ARBA" id="ARBA00023221"/>
    </source>
</evidence>
<dbReference type="InterPro" id="IPR015943">
    <property type="entry name" value="WD40/YVTN_repeat-like_dom_sf"/>
</dbReference>
<dbReference type="Pfam" id="PF24017">
    <property type="entry name" value="Beta-prop_SCAP"/>
    <property type="match status" value="1"/>
</dbReference>
<feature type="transmembrane region" description="Helical" evidence="23">
    <location>
        <begin position="458"/>
        <end position="476"/>
    </location>
</feature>
<dbReference type="Pfam" id="PF24006">
    <property type="entry name" value="SCAP_N"/>
    <property type="match status" value="1"/>
</dbReference>
<feature type="domain" description="SSD" evidence="24">
    <location>
        <begin position="346"/>
        <end position="504"/>
    </location>
</feature>
<dbReference type="GO" id="GO:0032934">
    <property type="term" value="F:sterol binding"/>
    <property type="evidence" value="ECO:0007669"/>
    <property type="project" value="InterPro"/>
</dbReference>
<feature type="region of interest" description="Disordered" evidence="22">
    <location>
        <begin position="887"/>
        <end position="913"/>
    </location>
</feature>
<dbReference type="GO" id="GO:0032933">
    <property type="term" value="P:SREBP signaling pathway"/>
    <property type="evidence" value="ECO:0007669"/>
    <property type="project" value="InterPro"/>
</dbReference>
<dbReference type="InterPro" id="IPR036322">
    <property type="entry name" value="WD40_repeat_dom_sf"/>
</dbReference>
<dbReference type="InterPro" id="IPR057041">
    <property type="entry name" value="SCAP_N"/>
</dbReference>
<comment type="similarity">
    <text evidence="4">Belongs to the WD repeat SCAP family.</text>
</comment>
<dbReference type="InterPro" id="IPR000731">
    <property type="entry name" value="SSD"/>
</dbReference>
<evidence type="ECO:0000256" key="7">
    <source>
        <dbReference type="ARBA" id="ARBA00022574"/>
    </source>
</evidence>
<feature type="transmembrane region" description="Helical" evidence="23">
    <location>
        <begin position="82"/>
        <end position="105"/>
    </location>
</feature>
<keyword evidence="17" id="KW-0325">Glycoprotein</keyword>
<dbReference type="InterPro" id="IPR011041">
    <property type="entry name" value="Quinoprot_gluc/sorb_DH_b-prop"/>
</dbReference>
<evidence type="ECO:0000256" key="6">
    <source>
        <dbReference type="ARBA" id="ARBA00022548"/>
    </source>
</evidence>
<keyword evidence="19" id="KW-0968">Cytoplasmic vesicle</keyword>
<evidence type="ECO:0000256" key="4">
    <source>
        <dbReference type="ARBA" id="ARBA00007410"/>
    </source>
</evidence>
<dbReference type="Proteomes" id="UP000827092">
    <property type="component" value="Unassembled WGS sequence"/>
</dbReference>
<dbReference type="PANTHER" id="PTHR46378">
    <property type="entry name" value="STEROL REGULATORY ELEMENT-BINDING PROTEIN CLEAVAGE-ACTIVATING PROTEIN"/>
    <property type="match status" value="1"/>
</dbReference>
<feature type="transmembrane region" description="Helical" evidence="23">
    <location>
        <begin position="375"/>
        <end position="401"/>
    </location>
</feature>
<keyword evidence="14" id="KW-0446">Lipid-binding</keyword>
<dbReference type="InterPro" id="IPR030225">
    <property type="entry name" value="SCAP"/>
</dbReference>
<dbReference type="PROSITE" id="PS00678">
    <property type="entry name" value="WD_REPEATS_1"/>
    <property type="match status" value="1"/>
</dbReference>
<dbReference type="InterPro" id="IPR019775">
    <property type="entry name" value="WD40_repeat_CS"/>
</dbReference>
<comment type="function">
    <text evidence="20">Escort protein required for cholesterol as well as lipid homeostasis. Regulates export of the SCAP-SREBP complex from the endoplasmic reticulum to the Golgi upon low cholesterol, thereby regulating the processing of sterol regulatory element-binding proteins (SREBPs) SREBF1/SREBP1 and SREBF2/SREBP2. At high sterol concentrations, formation of a ternary complex with INSIG (INSIG1 or INSIG2) leads to mask the ER export signal in SCAP, promoting retention of the complex in the endoplasmic reticulum. Low sterol concentrations trigger release of INSIG, a conformational change in the SSD domain of SCAP, unmasking of the ER export signal, promoting recruitment into COPII-coated vesicles and transport of the SCAP-SREBP to the Golgi: in the Golgi, SREBPs are then processed, releasing the transcription factor fragment of SREBPs from the membrane, its import into the nucleus and up-regulation of LDLR, INSIG1 and the mevalonate pathway. Binds cholesterol via its SSD domain.</text>
</comment>
<feature type="repeat" description="WD" evidence="21">
    <location>
        <begin position="839"/>
        <end position="878"/>
    </location>
</feature>
<protein>
    <recommendedName>
        <fullName evidence="5">Sterol regulatory element-binding protein cleavage-activating protein</fullName>
    </recommendedName>
</protein>
<dbReference type="InterPro" id="IPR053958">
    <property type="entry name" value="HMGCR/SNAP/NPC1-like_SSD"/>
</dbReference>
<feature type="compositionally biased region" description="Low complexity" evidence="22">
    <location>
        <begin position="899"/>
        <end position="912"/>
    </location>
</feature>
<dbReference type="Pfam" id="PF12349">
    <property type="entry name" value="Sterol-sensing"/>
    <property type="match status" value="1"/>
</dbReference>
<feature type="transmembrane region" description="Helical" evidence="23">
    <location>
        <begin position="597"/>
        <end position="616"/>
    </location>
</feature>
<dbReference type="GO" id="GO:0032936">
    <property type="term" value="C:SREBP-SCAP complex"/>
    <property type="evidence" value="ECO:0007669"/>
    <property type="project" value="TreeGrafter"/>
</dbReference>
<dbReference type="SMART" id="SM00320">
    <property type="entry name" value="WD40"/>
    <property type="match status" value="6"/>
</dbReference>
<feature type="transmembrane region" description="Helical" evidence="23">
    <location>
        <begin position="482"/>
        <end position="504"/>
    </location>
</feature>
<feature type="repeat" description="WD" evidence="21">
    <location>
        <begin position="1164"/>
        <end position="1206"/>
    </location>
</feature>
<evidence type="ECO:0000256" key="13">
    <source>
        <dbReference type="ARBA" id="ARBA00023098"/>
    </source>
</evidence>
<dbReference type="InterPro" id="IPR057042">
    <property type="entry name" value="Beta-prop_SCAP"/>
</dbReference>
<evidence type="ECO:0000256" key="1">
    <source>
        <dbReference type="ARBA" id="ARBA00004477"/>
    </source>
</evidence>
<reference evidence="25 26" key="1">
    <citation type="journal article" date="2022" name="Nat. Ecol. Evol.">
        <title>A masculinizing supergene underlies an exaggerated male reproductive morph in a spider.</title>
        <authorList>
            <person name="Hendrickx F."/>
            <person name="De Corte Z."/>
            <person name="Sonet G."/>
            <person name="Van Belleghem S.M."/>
            <person name="Kostlbacher S."/>
            <person name="Vangestel C."/>
        </authorList>
    </citation>
    <scope>NUCLEOTIDE SEQUENCE [LARGE SCALE GENOMIC DNA]</scope>
    <source>
        <strain evidence="25">W744_W776</strain>
    </source>
</reference>
<dbReference type="PROSITE" id="PS50082">
    <property type="entry name" value="WD_REPEATS_2"/>
    <property type="match status" value="2"/>
</dbReference>
<dbReference type="GO" id="GO:0012507">
    <property type="term" value="C:ER to Golgi transport vesicle membrane"/>
    <property type="evidence" value="ECO:0007669"/>
    <property type="project" value="UniProtKB-SubCell"/>
</dbReference>
<dbReference type="GO" id="GO:0000139">
    <property type="term" value="C:Golgi membrane"/>
    <property type="evidence" value="ECO:0007669"/>
    <property type="project" value="UniProtKB-SubCell"/>
</dbReference>
<evidence type="ECO:0000256" key="5">
    <source>
        <dbReference type="ARBA" id="ARBA00019541"/>
    </source>
</evidence>
<evidence type="ECO:0000256" key="15">
    <source>
        <dbReference type="ARBA" id="ARBA00023136"/>
    </source>
</evidence>
<evidence type="ECO:0000256" key="3">
    <source>
        <dbReference type="ARBA" id="ARBA00004653"/>
    </source>
</evidence>
<dbReference type="Gene3D" id="2.130.10.10">
    <property type="entry name" value="YVTN repeat-like/Quinoprotein amine dehydrogenase"/>
    <property type="match status" value="1"/>
</dbReference>
<feature type="transmembrane region" description="Helical" evidence="23">
    <location>
        <begin position="772"/>
        <end position="794"/>
    </location>
</feature>
<feature type="compositionally biased region" description="Polar residues" evidence="22">
    <location>
        <begin position="951"/>
        <end position="964"/>
    </location>
</feature>
<dbReference type="GO" id="GO:0008203">
    <property type="term" value="P:cholesterol metabolic process"/>
    <property type="evidence" value="ECO:0007669"/>
    <property type="project" value="UniProtKB-KW"/>
</dbReference>
<evidence type="ECO:0000256" key="17">
    <source>
        <dbReference type="ARBA" id="ARBA00023180"/>
    </source>
</evidence>
<evidence type="ECO:0000256" key="12">
    <source>
        <dbReference type="ARBA" id="ARBA00023034"/>
    </source>
</evidence>
<keyword evidence="16" id="KW-1207">Sterol metabolism</keyword>